<organism evidence="2 3">
    <name type="scientific">Tulasnella calospora MUT 4182</name>
    <dbReference type="NCBI Taxonomy" id="1051891"/>
    <lineage>
        <taxon>Eukaryota</taxon>
        <taxon>Fungi</taxon>
        <taxon>Dikarya</taxon>
        <taxon>Basidiomycota</taxon>
        <taxon>Agaricomycotina</taxon>
        <taxon>Agaricomycetes</taxon>
        <taxon>Cantharellales</taxon>
        <taxon>Tulasnellaceae</taxon>
        <taxon>Tulasnella</taxon>
    </lineage>
</organism>
<evidence type="ECO:0000313" key="3">
    <source>
        <dbReference type="Proteomes" id="UP000054248"/>
    </source>
</evidence>
<dbReference type="AlphaFoldDB" id="A0A0C3PTG6"/>
<evidence type="ECO:0000313" key="2">
    <source>
        <dbReference type="EMBL" id="KIO18075.1"/>
    </source>
</evidence>
<dbReference type="EMBL" id="KN823315">
    <property type="protein sequence ID" value="KIO18075.1"/>
    <property type="molecule type" value="Genomic_DNA"/>
</dbReference>
<dbReference type="HOGENOM" id="CLU_750465_0_0_1"/>
<keyword evidence="3" id="KW-1185">Reference proteome</keyword>
<proteinExistence type="predicted"/>
<feature type="region of interest" description="Disordered" evidence="1">
    <location>
        <begin position="312"/>
        <end position="369"/>
    </location>
</feature>
<dbReference type="Proteomes" id="UP000054248">
    <property type="component" value="Unassembled WGS sequence"/>
</dbReference>
<name>A0A0C3PTG6_9AGAM</name>
<dbReference type="OrthoDB" id="10604885at2759"/>
<feature type="compositionally biased region" description="Basic and acidic residues" evidence="1">
    <location>
        <begin position="337"/>
        <end position="348"/>
    </location>
</feature>
<reference evidence="3" key="2">
    <citation type="submission" date="2015-01" db="EMBL/GenBank/DDBJ databases">
        <title>Evolutionary Origins and Diversification of the Mycorrhizal Mutualists.</title>
        <authorList>
            <consortium name="DOE Joint Genome Institute"/>
            <consortium name="Mycorrhizal Genomics Consortium"/>
            <person name="Kohler A."/>
            <person name="Kuo A."/>
            <person name="Nagy L.G."/>
            <person name="Floudas D."/>
            <person name="Copeland A."/>
            <person name="Barry K.W."/>
            <person name="Cichocki N."/>
            <person name="Veneault-Fourrey C."/>
            <person name="LaButti K."/>
            <person name="Lindquist E.A."/>
            <person name="Lipzen A."/>
            <person name="Lundell T."/>
            <person name="Morin E."/>
            <person name="Murat C."/>
            <person name="Riley R."/>
            <person name="Ohm R."/>
            <person name="Sun H."/>
            <person name="Tunlid A."/>
            <person name="Henrissat B."/>
            <person name="Grigoriev I.V."/>
            <person name="Hibbett D.S."/>
            <person name="Martin F."/>
        </authorList>
    </citation>
    <scope>NUCLEOTIDE SEQUENCE [LARGE SCALE GENOMIC DNA]</scope>
    <source>
        <strain evidence="3">MUT 4182</strain>
    </source>
</reference>
<sequence>MDDVPASDVDTRVKGLKETGRRIRSLLPFSNSFPAKLDQSSEPGRDDILIEAETATRWGDLPSKPVVGTDDLSKALEANEVAFLVNHGQNTISLYLHARHLEFLLNQTFVGTDEPKEENILRLEKYLHIYCARKLHSGLNIQWLGQRVRFLDLFNLKSQLRTNVMSRERVQQLALAEISAEFLEDVGLQWKKEDWLYDVLKQWGINPQLESGNDPDLVLMASLVFHLYYFFAAHLSNVHQSLKKLFPLLPGVSDSVTATEQKIEDARITISLMANSLLIINRLTRNSRSFWRVPNTLGPLFFDLLATGENHSATRSSESAPPDPHNQPSFEPIIPIDKSDRNRAKYDDTSANTQPEKLDNILGSRTTNP</sequence>
<reference evidence="2 3" key="1">
    <citation type="submission" date="2014-04" db="EMBL/GenBank/DDBJ databases">
        <authorList>
            <consortium name="DOE Joint Genome Institute"/>
            <person name="Kuo A."/>
            <person name="Girlanda M."/>
            <person name="Perotto S."/>
            <person name="Kohler A."/>
            <person name="Nagy L.G."/>
            <person name="Floudas D."/>
            <person name="Copeland A."/>
            <person name="Barry K.W."/>
            <person name="Cichocki N."/>
            <person name="Veneault-Fourrey C."/>
            <person name="LaButti K."/>
            <person name="Lindquist E.A."/>
            <person name="Lipzen A."/>
            <person name="Lundell T."/>
            <person name="Morin E."/>
            <person name="Murat C."/>
            <person name="Sun H."/>
            <person name="Tunlid A."/>
            <person name="Henrissat B."/>
            <person name="Grigoriev I.V."/>
            <person name="Hibbett D.S."/>
            <person name="Martin F."/>
            <person name="Nordberg H.P."/>
            <person name="Cantor M.N."/>
            <person name="Hua S.X."/>
        </authorList>
    </citation>
    <scope>NUCLEOTIDE SEQUENCE [LARGE SCALE GENOMIC DNA]</scope>
    <source>
        <strain evidence="2 3">MUT 4182</strain>
    </source>
</reference>
<dbReference type="STRING" id="1051891.A0A0C3PTG6"/>
<accession>A0A0C3PTG6</accession>
<protein>
    <submittedName>
        <fullName evidence="2">Uncharacterized protein</fullName>
    </submittedName>
</protein>
<evidence type="ECO:0000256" key="1">
    <source>
        <dbReference type="SAM" id="MobiDB-lite"/>
    </source>
</evidence>
<gene>
    <name evidence="2" type="ORF">M407DRAFT_32245</name>
</gene>